<proteinExistence type="inferred from homology"/>
<dbReference type="RefSeq" id="WP_113982425.1">
    <property type="nucleotide sequence ID" value="NZ_QMEY01000008.1"/>
</dbReference>
<organism evidence="3 4">
    <name type="scientific">Spongiactinospora rosea</name>
    <dbReference type="NCBI Taxonomy" id="2248750"/>
    <lineage>
        <taxon>Bacteria</taxon>
        <taxon>Bacillati</taxon>
        <taxon>Actinomycetota</taxon>
        <taxon>Actinomycetes</taxon>
        <taxon>Streptosporangiales</taxon>
        <taxon>Streptosporangiaceae</taxon>
        <taxon>Spongiactinospora</taxon>
    </lineage>
</organism>
<reference evidence="3 4" key="1">
    <citation type="submission" date="2018-06" db="EMBL/GenBank/DDBJ databases">
        <title>Sphaerisporangium craniellae sp. nov., isolated from a marine sponge in the South China Sea.</title>
        <authorList>
            <person name="Li L."/>
        </authorList>
    </citation>
    <scope>NUCLEOTIDE SEQUENCE [LARGE SCALE GENOMIC DNA]</scope>
    <source>
        <strain evidence="3 4">LHW63015</strain>
    </source>
</reference>
<gene>
    <name evidence="3" type="ORF">DP939_20995</name>
</gene>
<dbReference type="InterPro" id="IPR024654">
    <property type="entry name" value="Calcineurin-like_PHP_lpxH"/>
</dbReference>
<dbReference type="OrthoDB" id="9782387at2"/>
<evidence type="ECO:0000256" key="1">
    <source>
        <dbReference type="ARBA" id="ARBA00008950"/>
    </source>
</evidence>
<evidence type="ECO:0000259" key="2">
    <source>
        <dbReference type="Pfam" id="PF12850"/>
    </source>
</evidence>
<dbReference type="Gene3D" id="3.60.21.10">
    <property type="match status" value="1"/>
</dbReference>
<comment type="caution">
    <text evidence="3">The sequence shown here is derived from an EMBL/GenBank/DDBJ whole genome shotgun (WGS) entry which is preliminary data.</text>
</comment>
<sequence length="408" mass="45024">MRIAVCGGVYSNPWALRAFVADARRNRADRLYCLGDLGGYGTEPNAVWPLLVDNDVTCIAGNYDVAIAAADEDCGCGYRDPRDREFSAIMYDFTLRNTDRRFAAWMGGLRTERREKLAGCDVHFVHGSTIGLNDFWWESLPESEHVRRVAASGADVILCTHSGLPWIRRAGSSLVVNVGVIGKPANDGDRRVRYALIDLDDGAAKAQIVRLHYDWRSQAKALRDAEFPGAFARTIVTGWWTTCLEVLPAAERADGLFHVYDSSVPKLLKALGIDEDAWPDPDPAIPVRSLRGSPLLPDRIWYVDPPIEIDELAEAGAAREITPVRPGHDAPAMRPFGESRLPLPELTLTAEGWAWHPQLVDQAPFLSHPAELPSAATFAHAARRRAVRLLLEELQAQNILLSPIHCAG</sequence>
<dbReference type="InterPro" id="IPR029052">
    <property type="entry name" value="Metallo-depent_PP-like"/>
</dbReference>
<protein>
    <recommendedName>
        <fullName evidence="2">Calcineurin-like phosphoesterase domain-containing protein</fullName>
    </recommendedName>
</protein>
<dbReference type="Pfam" id="PF12850">
    <property type="entry name" value="Metallophos_2"/>
    <property type="match status" value="1"/>
</dbReference>
<evidence type="ECO:0000313" key="3">
    <source>
        <dbReference type="EMBL" id="RBQ18345.1"/>
    </source>
</evidence>
<accession>A0A366LWL6</accession>
<name>A0A366LWL6_9ACTN</name>
<feature type="domain" description="Calcineurin-like phosphoesterase" evidence="2">
    <location>
        <begin position="1"/>
        <end position="201"/>
    </location>
</feature>
<keyword evidence="4" id="KW-1185">Reference proteome</keyword>
<dbReference type="SUPFAM" id="SSF56300">
    <property type="entry name" value="Metallo-dependent phosphatases"/>
    <property type="match status" value="1"/>
</dbReference>
<comment type="similarity">
    <text evidence="1">Belongs to the metallophosphoesterase superfamily. YfcE family.</text>
</comment>
<dbReference type="AlphaFoldDB" id="A0A366LWL6"/>
<evidence type="ECO:0000313" key="4">
    <source>
        <dbReference type="Proteomes" id="UP000253303"/>
    </source>
</evidence>
<dbReference type="Proteomes" id="UP000253303">
    <property type="component" value="Unassembled WGS sequence"/>
</dbReference>
<dbReference type="EMBL" id="QMEY01000008">
    <property type="protein sequence ID" value="RBQ18345.1"/>
    <property type="molecule type" value="Genomic_DNA"/>
</dbReference>